<evidence type="ECO:0000313" key="8">
    <source>
        <dbReference type="EMBL" id="KIV84636.1"/>
    </source>
</evidence>
<dbReference type="SMART" id="SM00184">
    <property type="entry name" value="RING"/>
    <property type="match status" value="1"/>
</dbReference>
<keyword evidence="6" id="KW-1133">Transmembrane helix</keyword>
<keyword evidence="2 4" id="KW-0863">Zinc-finger</keyword>
<dbReference type="Proteomes" id="UP000053599">
    <property type="component" value="Unassembled WGS sequence"/>
</dbReference>
<evidence type="ECO:0000256" key="4">
    <source>
        <dbReference type="PROSITE-ProRule" id="PRU00175"/>
    </source>
</evidence>
<sequence length="250" mass="27815">MYIPQQHTLPRPATSASVVVEVPTPIAFVLRTAIPSAQAENNTTRPSSASFNNGAITFVGVLVTVLVLLIVLLVWTFCRKGVHNQHESDTTSTSSESDWRIDPDPDSPDLSAAAKHDKRLKTLEQVAPAQSLGHWRAEKQETHVQTFATASTRLFCAICIDLIEDSDRIRELHCGHVYHSACLNLWVERGHHDCPLCKYDILELQQQAMKIHELDDTEPAEGQHQAHQDSTRDGVPIEIVNEQPVQAHDS</sequence>
<evidence type="ECO:0000256" key="2">
    <source>
        <dbReference type="ARBA" id="ARBA00022771"/>
    </source>
</evidence>
<evidence type="ECO:0000313" key="9">
    <source>
        <dbReference type="Proteomes" id="UP000053599"/>
    </source>
</evidence>
<dbReference type="SUPFAM" id="SSF57850">
    <property type="entry name" value="RING/U-box"/>
    <property type="match status" value="1"/>
</dbReference>
<evidence type="ECO:0000256" key="3">
    <source>
        <dbReference type="ARBA" id="ARBA00022833"/>
    </source>
</evidence>
<dbReference type="EMBL" id="KN846951">
    <property type="protein sequence ID" value="KIV84636.1"/>
    <property type="molecule type" value="Genomic_DNA"/>
</dbReference>
<dbReference type="STRING" id="1016849.A0A0D1X9W2"/>
<dbReference type="GO" id="GO:0016567">
    <property type="term" value="P:protein ubiquitination"/>
    <property type="evidence" value="ECO:0007669"/>
    <property type="project" value="TreeGrafter"/>
</dbReference>
<reference evidence="8 9" key="1">
    <citation type="submission" date="2015-01" db="EMBL/GenBank/DDBJ databases">
        <title>The Genome Sequence of Exophiala sideris CBS121828.</title>
        <authorList>
            <consortium name="The Broad Institute Genomics Platform"/>
            <person name="Cuomo C."/>
            <person name="de Hoog S."/>
            <person name="Gorbushina A."/>
            <person name="Stielow B."/>
            <person name="Teixiera M."/>
            <person name="Abouelleil A."/>
            <person name="Chapman S.B."/>
            <person name="Priest M."/>
            <person name="Young S.K."/>
            <person name="Wortman J."/>
            <person name="Nusbaum C."/>
            <person name="Birren B."/>
        </authorList>
    </citation>
    <scope>NUCLEOTIDE SEQUENCE [LARGE SCALE GENOMIC DNA]</scope>
    <source>
        <strain evidence="8 9">CBS 121828</strain>
    </source>
</reference>
<proteinExistence type="predicted"/>
<feature type="domain" description="RING-type" evidence="7">
    <location>
        <begin position="156"/>
        <end position="198"/>
    </location>
</feature>
<dbReference type="PANTHER" id="PTHR45969:SF81">
    <property type="entry name" value="OS08G0157400 PROTEIN"/>
    <property type="match status" value="1"/>
</dbReference>
<evidence type="ECO:0000259" key="7">
    <source>
        <dbReference type="PROSITE" id="PS50089"/>
    </source>
</evidence>
<dbReference type="Gene3D" id="3.30.40.10">
    <property type="entry name" value="Zinc/RING finger domain, C3HC4 (zinc finger)"/>
    <property type="match status" value="1"/>
</dbReference>
<keyword evidence="6" id="KW-0472">Membrane</keyword>
<gene>
    <name evidence="8" type="ORF">PV11_00409</name>
</gene>
<dbReference type="Pfam" id="PF13639">
    <property type="entry name" value="zf-RING_2"/>
    <property type="match status" value="1"/>
</dbReference>
<feature type="region of interest" description="Disordered" evidence="5">
    <location>
        <begin position="85"/>
        <end position="112"/>
    </location>
</feature>
<keyword evidence="1" id="KW-0479">Metal-binding</keyword>
<evidence type="ECO:0000256" key="5">
    <source>
        <dbReference type="SAM" id="MobiDB-lite"/>
    </source>
</evidence>
<dbReference type="AlphaFoldDB" id="A0A0D1X9W2"/>
<dbReference type="InterPro" id="IPR013083">
    <property type="entry name" value="Znf_RING/FYVE/PHD"/>
</dbReference>
<feature type="transmembrane region" description="Helical" evidence="6">
    <location>
        <begin position="55"/>
        <end position="78"/>
    </location>
</feature>
<dbReference type="CDD" id="cd16448">
    <property type="entry name" value="RING-H2"/>
    <property type="match status" value="1"/>
</dbReference>
<protein>
    <recommendedName>
        <fullName evidence="7">RING-type domain-containing protein</fullName>
    </recommendedName>
</protein>
<keyword evidence="3" id="KW-0862">Zinc</keyword>
<dbReference type="InterPro" id="IPR001841">
    <property type="entry name" value="Znf_RING"/>
</dbReference>
<evidence type="ECO:0000256" key="6">
    <source>
        <dbReference type="SAM" id="Phobius"/>
    </source>
</evidence>
<keyword evidence="6" id="KW-0812">Transmembrane</keyword>
<feature type="region of interest" description="Disordered" evidence="5">
    <location>
        <begin position="217"/>
        <end position="236"/>
    </location>
</feature>
<organism evidence="8 9">
    <name type="scientific">Exophiala sideris</name>
    <dbReference type="NCBI Taxonomy" id="1016849"/>
    <lineage>
        <taxon>Eukaryota</taxon>
        <taxon>Fungi</taxon>
        <taxon>Dikarya</taxon>
        <taxon>Ascomycota</taxon>
        <taxon>Pezizomycotina</taxon>
        <taxon>Eurotiomycetes</taxon>
        <taxon>Chaetothyriomycetidae</taxon>
        <taxon>Chaetothyriales</taxon>
        <taxon>Herpotrichiellaceae</taxon>
        <taxon>Exophiala</taxon>
    </lineage>
</organism>
<accession>A0A0D1X9W2</accession>
<dbReference type="OrthoDB" id="8062037at2759"/>
<dbReference type="HOGENOM" id="CLU_089354_0_0_1"/>
<dbReference type="PROSITE" id="PS50089">
    <property type="entry name" value="ZF_RING_2"/>
    <property type="match status" value="1"/>
</dbReference>
<dbReference type="GO" id="GO:0061630">
    <property type="term" value="F:ubiquitin protein ligase activity"/>
    <property type="evidence" value="ECO:0007669"/>
    <property type="project" value="TreeGrafter"/>
</dbReference>
<name>A0A0D1X9W2_9EURO</name>
<evidence type="ECO:0000256" key="1">
    <source>
        <dbReference type="ARBA" id="ARBA00022723"/>
    </source>
</evidence>
<dbReference type="PANTHER" id="PTHR45969">
    <property type="entry name" value="RING ZINC FINGER PROTEIN-RELATED"/>
    <property type="match status" value="1"/>
</dbReference>
<dbReference type="GO" id="GO:0008270">
    <property type="term" value="F:zinc ion binding"/>
    <property type="evidence" value="ECO:0007669"/>
    <property type="project" value="UniProtKB-KW"/>
</dbReference>